<keyword evidence="2" id="KW-0547">Nucleotide-binding</keyword>
<dbReference type="Pfam" id="PF02661">
    <property type="entry name" value="Fic"/>
    <property type="match status" value="1"/>
</dbReference>
<dbReference type="Gene3D" id="1.10.3290.10">
    <property type="entry name" value="Fido-like domain"/>
    <property type="match status" value="1"/>
</dbReference>
<dbReference type="GO" id="GO:0005524">
    <property type="term" value="F:ATP binding"/>
    <property type="evidence" value="ECO:0007669"/>
    <property type="project" value="UniProtKB-KW"/>
</dbReference>
<feature type="active site" evidence="1">
    <location>
        <position position="252"/>
    </location>
</feature>
<evidence type="ECO:0000256" key="2">
    <source>
        <dbReference type="PIRSR" id="PIRSR640198-2"/>
    </source>
</evidence>
<dbReference type="AlphaFoldDB" id="A0AAE0K6D9"/>
<dbReference type="PANTHER" id="PTHR13504:SF38">
    <property type="entry name" value="FIDO DOMAIN-CONTAINING PROTEIN"/>
    <property type="match status" value="1"/>
</dbReference>
<evidence type="ECO:0000313" key="4">
    <source>
        <dbReference type="EMBL" id="KAK3370913.1"/>
    </source>
</evidence>
<name>A0AAE0K6D9_9PEZI</name>
<feature type="domain" description="Fido" evidence="3">
    <location>
        <begin position="156"/>
        <end position="308"/>
    </location>
</feature>
<keyword evidence="5" id="KW-1185">Reference proteome</keyword>
<reference evidence="4" key="1">
    <citation type="journal article" date="2023" name="Mol. Phylogenet. Evol.">
        <title>Genome-scale phylogeny and comparative genomics of the fungal order Sordariales.</title>
        <authorList>
            <person name="Hensen N."/>
            <person name="Bonometti L."/>
            <person name="Westerberg I."/>
            <person name="Brannstrom I.O."/>
            <person name="Guillou S."/>
            <person name="Cros-Aarteil S."/>
            <person name="Calhoun S."/>
            <person name="Haridas S."/>
            <person name="Kuo A."/>
            <person name="Mondo S."/>
            <person name="Pangilinan J."/>
            <person name="Riley R."/>
            <person name="LaButti K."/>
            <person name="Andreopoulos B."/>
            <person name="Lipzen A."/>
            <person name="Chen C."/>
            <person name="Yan M."/>
            <person name="Daum C."/>
            <person name="Ng V."/>
            <person name="Clum A."/>
            <person name="Steindorff A."/>
            <person name="Ohm R.A."/>
            <person name="Martin F."/>
            <person name="Silar P."/>
            <person name="Natvig D.O."/>
            <person name="Lalanne C."/>
            <person name="Gautier V."/>
            <person name="Ament-Velasquez S.L."/>
            <person name="Kruys A."/>
            <person name="Hutchinson M.I."/>
            <person name="Powell A.J."/>
            <person name="Barry K."/>
            <person name="Miller A.N."/>
            <person name="Grigoriev I.V."/>
            <person name="Debuchy R."/>
            <person name="Gladieux P."/>
            <person name="Hiltunen Thoren M."/>
            <person name="Johannesson H."/>
        </authorList>
    </citation>
    <scope>NUCLEOTIDE SEQUENCE</scope>
    <source>
        <strain evidence="4">CBS 958.72</strain>
    </source>
</reference>
<dbReference type="InterPro" id="IPR036597">
    <property type="entry name" value="Fido-like_dom_sf"/>
</dbReference>
<dbReference type="Proteomes" id="UP001287356">
    <property type="component" value="Unassembled WGS sequence"/>
</dbReference>
<accession>A0AAE0K6D9</accession>
<evidence type="ECO:0000259" key="3">
    <source>
        <dbReference type="PROSITE" id="PS51459"/>
    </source>
</evidence>
<organism evidence="4 5">
    <name type="scientific">Lasiosphaeria ovina</name>
    <dbReference type="NCBI Taxonomy" id="92902"/>
    <lineage>
        <taxon>Eukaryota</taxon>
        <taxon>Fungi</taxon>
        <taxon>Dikarya</taxon>
        <taxon>Ascomycota</taxon>
        <taxon>Pezizomycotina</taxon>
        <taxon>Sordariomycetes</taxon>
        <taxon>Sordariomycetidae</taxon>
        <taxon>Sordariales</taxon>
        <taxon>Lasiosphaeriaceae</taxon>
        <taxon>Lasiosphaeria</taxon>
    </lineage>
</organism>
<dbReference type="InterPro" id="IPR003812">
    <property type="entry name" value="Fido"/>
</dbReference>
<gene>
    <name evidence="4" type="ORF">B0T24DRAFT_721161</name>
</gene>
<evidence type="ECO:0000256" key="1">
    <source>
        <dbReference type="PIRSR" id="PIRSR640198-1"/>
    </source>
</evidence>
<sequence>MQMLSDRFADTFSSGWPPFCGGEDPNFTIRLAEPLEKAARNLNLPADPAAIIDDAREASQPLGPPAFSQVWETLEQSLITLVHGSNTVESAGSSQRITANLCRAVSSGQQADASIDELDAEYSDRAGVVQSRGEVVQHAEALAYMLGRVVLDNAPVSEALLRETHCVLCGGVGDADDVAPGRYREHEVAVSNSKPGETKKNISRCMRASVVLRYMRELVENLGAEMVEAERRGIIDPYSLAARYRHQFVMVHPFGDGNGRMSRIVLNVLLLKYAGHVAPFGSEGGEKDEYLNIVGNIVGRGKKLPNLC</sequence>
<comment type="caution">
    <text evidence="4">The sequence shown here is derived from an EMBL/GenBank/DDBJ whole genome shotgun (WGS) entry which is preliminary data.</text>
</comment>
<dbReference type="PANTHER" id="PTHR13504">
    <property type="entry name" value="FIDO DOMAIN-CONTAINING PROTEIN DDB_G0283145"/>
    <property type="match status" value="1"/>
</dbReference>
<dbReference type="PROSITE" id="PS51459">
    <property type="entry name" value="FIDO"/>
    <property type="match status" value="1"/>
</dbReference>
<proteinExistence type="predicted"/>
<feature type="binding site" evidence="2">
    <location>
        <begin position="256"/>
        <end position="263"/>
    </location>
    <ligand>
        <name>ATP</name>
        <dbReference type="ChEBI" id="CHEBI:30616"/>
    </ligand>
</feature>
<dbReference type="EMBL" id="JAULSN010000005">
    <property type="protein sequence ID" value="KAK3370913.1"/>
    <property type="molecule type" value="Genomic_DNA"/>
</dbReference>
<protein>
    <submittedName>
        <fullName evidence="4">Fido domain-containing protein</fullName>
    </submittedName>
</protein>
<keyword evidence="2" id="KW-0067">ATP-binding</keyword>
<reference evidence="4" key="2">
    <citation type="submission" date="2023-06" db="EMBL/GenBank/DDBJ databases">
        <authorList>
            <consortium name="Lawrence Berkeley National Laboratory"/>
            <person name="Haridas S."/>
            <person name="Hensen N."/>
            <person name="Bonometti L."/>
            <person name="Westerberg I."/>
            <person name="Brannstrom I.O."/>
            <person name="Guillou S."/>
            <person name="Cros-Aarteil S."/>
            <person name="Calhoun S."/>
            <person name="Kuo A."/>
            <person name="Mondo S."/>
            <person name="Pangilinan J."/>
            <person name="Riley R."/>
            <person name="Labutti K."/>
            <person name="Andreopoulos B."/>
            <person name="Lipzen A."/>
            <person name="Chen C."/>
            <person name="Yanf M."/>
            <person name="Daum C."/>
            <person name="Ng V."/>
            <person name="Clum A."/>
            <person name="Steindorff A."/>
            <person name="Ohm R."/>
            <person name="Martin F."/>
            <person name="Silar P."/>
            <person name="Natvig D."/>
            <person name="Lalanne C."/>
            <person name="Gautier V."/>
            <person name="Ament-Velasquez S.L."/>
            <person name="Kruys A."/>
            <person name="Hutchinson M.I."/>
            <person name="Powell A.J."/>
            <person name="Barry K."/>
            <person name="Miller A.N."/>
            <person name="Grigoriev I.V."/>
            <person name="Debuchy R."/>
            <person name="Gladieux P."/>
            <person name="Thoren M.H."/>
            <person name="Johannesson H."/>
        </authorList>
    </citation>
    <scope>NUCLEOTIDE SEQUENCE</scope>
    <source>
        <strain evidence="4">CBS 958.72</strain>
    </source>
</reference>
<dbReference type="InterPro" id="IPR040198">
    <property type="entry name" value="Fido_containing"/>
</dbReference>
<dbReference type="SUPFAM" id="SSF140931">
    <property type="entry name" value="Fic-like"/>
    <property type="match status" value="1"/>
</dbReference>
<evidence type="ECO:0000313" key="5">
    <source>
        <dbReference type="Proteomes" id="UP001287356"/>
    </source>
</evidence>